<evidence type="ECO:0000259" key="7">
    <source>
        <dbReference type="PROSITE" id="PS50123"/>
    </source>
</evidence>
<feature type="binding site" evidence="6">
    <location>
        <position position="75"/>
    </location>
    <ligand>
        <name>S-adenosyl-L-methionine</name>
        <dbReference type="ChEBI" id="CHEBI:59789"/>
    </ligand>
</feature>
<dbReference type="OrthoDB" id="9816309at2"/>
<dbReference type="EC" id="2.1.1.80" evidence="5"/>
<evidence type="ECO:0000256" key="1">
    <source>
        <dbReference type="ARBA" id="ARBA00001541"/>
    </source>
</evidence>
<feature type="binding site" evidence="6">
    <location>
        <position position="141"/>
    </location>
    <ligand>
        <name>S-adenosyl-L-methionine</name>
        <dbReference type="ChEBI" id="CHEBI:59789"/>
    </ligand>
</feature>
<dbReference type="InterPro" id="IPR036804">
    <property type="entry name" value="CheR_N_sf"/>
</dbReference>
<evidence type="ECO:0000256" key="6">
    <source>
        <dbReference type="PIRSR" id="PIRSR000410-1"/>
    </source>
</evidence>
<feature type="binding site" evidence="6">
    <location>
        <begin position="212"/>
        <end position="213"/>
    </location>
    <ligand>
        <name>S-adenosyl-L-methionine</name>
        <dbReference type="ChEBI" id="CHEBI:59789"/>
    </ligand>
</feature>
<dbReference type="SUPFAM" id="SSF53335">
    <property type="entry name" value="S-adenosyl-L-methionine-dependent methyltransferases"/>
    <property type="match status" value="1"/>
</dbReference>
<dbReference type="PROSITE" id="PS50123">
    <property type="entry name" value="CHER"/>
    <property type="match status" value="1"/>
</dbReference>
<dbReference type="PANTHER" id="PTHR24422:SF19">
    <property type="entry name" value="CHEMOTAXIS PROTEIN METHYLTRANSFERASE"/>
    <property type="match status" value="1"/>
</dbReference>
<dbReference type="PIRSF" id="PIRSF000410">
    <property type="entry name" value="CheR"/>
    <property type="match status" value="1"/>
</dbReference>
<accession>S5XY52</accession>
<dbReference type="Pfam" id="PF03705">
    <property type="entry name" value="CheR_N"/>
    <property type="match status" value="1"/>
</dbReference>
<dbReference type="GO" id="GO:0032259">
    <property type="term" value="P:methylation"/>
    <property type="evidence" value="ECO:0007669"/>
    <property type="project" value="UniProtKB-KW"/>
</dbReference>
<dbReference type="AlphaFoldDB" id="S5XY52"/>
<comment type="function">
    <text evidence="5">Methylation of the membrane-bound methyl-accepting chemotaxis proteins (MCP) to form gamma-glutamyl methyl ester residues in MCP.</text>
</comment>
<dbReference type="EMBL" id="CP006650">
    <property type="protein sequence ID" value="AGT08380.1"/>
    <property type="molecule type" value="Genomic_DNA"/>
</dbReference>
<feature type="binding site" evidence="6">
    <location>
        <position position="116"/>
    </location>
    <ligand>
        <name>S-adenosyl-L-methionine</name>
        <dbReference type="ChEBI" id="CHEBI:59789"/>
    </ligand>
</feature>
<reference evidence="8 9" key="1">
    <citation type="journal article" date="2014" name="BMC Genomics">
        <title>Architecture and functions of a multipartite genome of the methylotrophic bacterium Paracoccus aminophilus JCM 7686, containing primary and secondary chromids.</title>
        <authorList>
            <person name="Dziewit L."/>
            <person name="Czarnecki J."/>
            <person name="Wibberg D."/>
            <person name="Radlinska M."/>
            <person name="Mrozek P."/>
            <person name="Szymczak M."/>
            <person name="Schluter A."/>
            <person name="Puhler A."/>
            <person name="Bartosik D."/>
        </authorList>
    </citation>
    <scope>NUCLEOTIDE SEQUENCE [LARGE SCALE GENOMIC DNA]</scope>
    <source>
        <strain evidence="8">JCM 7686</strain>
    </source>
</reference>
<dbReference type="InterPro" id="IPR000780">
    <property type="entry name" value="CheR_MeTrfase"/>
</dbReference>
<proteinExistence type="predicted"/>
<keyword evidence="2 5" id="KW-0489">Methyltransferase</keyword>
<dbReference type="HOGENOM" id="CLU_025854_0_0_5"/>
<dbReference type="InterPro" id="IPR029063">
    <property type="entry name" value="SAM-dependent_MTases_sf"/>
</dbReference>
<dbReference type="Pfam" id="PF01739">
    <property type="entry name" value="CheR"/>
    <property type="match status" value="1"/>
</dbReference>
<keyword evidence="3 5" id="KW-0808">Transferase</keyword>
<evidence type="ECO:0000313" key="8">
    <source>
        <dbReference type="EMBL" id="AGT08380.1"/>
    </source>
</evidence>
<feature type="binding site" evidence="6">
    <location>
        <position position="81"/>
    </location>
    <ligand>
        <name>S-adenosyl-L-methionine</name>
        <dbReference type="ChEBI" id="CHEBI:59789"/>
    </ligand>
</feature>
<dbReference type="InterPro" id="IPR026024">
    <property type="entry name" value="Chemotaxis_MeTrfase_CheR"/>
</dbReference>
<dbReference type="PANTHER" id="PTHR24422">
    <property type="entry name" value="CHEMOTAXIS PROTEIN METHYLTRANSFERASE"/>
    <property type="match status" value="1"/>
</dbReference>
<dbReference type="PRINTS" id="PR00996">
    <property type="entry name" value="CHERMTFRASE"/>
</dbReference>
<gene>
    <name evidence="8" type="ORF">JCM7686_1279</name>
</gene>
<dbReference type="Proteomes" id="UP000015480">
    <property type="component" value="Chromosome"/>
</dbReference>
<dbReference type="GO" id="GO:0008983">
    <property type="term" value="F:protein-glutamate O-methyltransferase activity"/>
    <property type="evidence" value="ECO:0007669"/>
    <property type="project" value="UniProtKB-EC"/>
</dbReference>
<dbReference type="InterPro" id="IPR022641">
    <property type="entry name" value="CheR_N"/>
</dbReference>
<evidence type="ECO:0000256" key="5">
    <source>
        <dbReference type="PIRNR" id="PIRNR000410"/>
    </source>
</evidence>
<dbReference type="Gene3D" id="1.10.155.10">
    <property type="entry name" value="Chemotaxis receptor methyltransferase CheR, N-terminal domain"/>
    <property type="match status" value="1"/>
</dbReference>
<dbReference type="InterPro" id="IPR050903">
    <property type="entry name" value="Bact_Chemotaxis_MeTrfase"/>
</dbReference>
<dbReference type="SMART" id="SM00138">
    <property type="entry name" value="MeTrc"/>
    <property type="match status" value="1"/>
</dbReference>
<dbReference type="eggNOG" id="COG1352">
    <property type="taxonomic scope" value="Bacteria"/>
</dbReference>
<dbReference type="RefSeq" id="WP_020950018.1">
    <property type="nucleotide sequence ID" value="NC_022041.1"/>
</dbReference>
<dbReference type="InterPro" id="IPR022642">
    <property type="entry name" value="CheR_C"/>
</dbReference>
<evidence type="ECO:0000256" key="2">
    <source>
        <dbReference type="ARBA" id="ARBA00022603"/>
    </source>
</evidence>
<feature type="binding site" evidence="6">
    <location>
        <begin position="195"/>
        <end position="196"/>
    </location>
    <ligand>
        <name>S-adenosyl-L-methionine</name>
        <dbReference type="ChEBI" id="CHEBI:59789"/>
    </ligand>
</feature>
<dbReference type="Gene3D" id="3.40.50.150">
    <property type="entry name" value="Vaccinia Virus protein VP39"/>
    <property type="match status" value="1"/>
</dbReference>
<dbReference type="STRING" id="1367847.JCM7686_1279"/>
<organism evidence="8 9">
    <name type="scientific">Paracoccus aminophilus JCM 7686</name>
    <dbReference type="NCBI Taxonomy" id="1367847"/>
    <lineage>
        <taxon>Bacteria</taxon>
        <taxon>Pseudomonadati</taxon>
        <taxon>Pseudomonadota</taxon>
        <taxon>Alphaproteobacteria</taxon>
        <taxon>Rhodobacterales</taxon>
        <taxon>Paracoccaceae</taxon>
        <taxon>Paracoccus</taxon>
    </lineage>
</organism>
<evidence type="ECO:0000256" key="3">
    <source>
        <dbReference type="ARBA" id="ARBA00022679"/>
    </source>
</evidence>
<feature type="domain" description="CheR-type methyltransferase" evidence="7">
    <location>
        <begin position="1"/>
        <end position="268"/>
    </location>
</feature>
<comment type="catalytic activity">
    <reaction evidence="1 5">
        <text>L-glutamyl-[protein] + S-adenosyl-L-methionine = [protein]-L-glutamate 5-O-methyl ester + S-adenosyl-L-homocysteine</text>
        <dbReference type="Rhea" id="RHEA:24452"/>
        <dbReference type="Rhea" id="RHEA-COMP:10208"/>
        <dbReference type="Rhea" id="RHEA-COMP:10311"/>
        <dbReference type="ChEBI" id="CHEBI:29973"/>
        <dbReference type="ChEBI" id="CHEBI:57856"/>
        <dbReference type="ChEBI" id="CHEBI:59789"/>
        <dbReference type="ChEBI" id="CHEBI:82795"/>
        <dbReference type="EC" id="2.1.1.80"/>
    </reaction>
</comment>
<evidence type="ECO:0000313" key="9">
    <source>
        <dbReference type="Proteomes" id="UP000015480"/>
    </source>
</evidence>
<feature type="binding site" evidence="6">
    <location>
        <position position="77"/>
    </location>
    <ligand>
        <name>S-adenosyl-L-methionine</name>
        <dbReference type="ChEBI" id="CHEBI:59789"/>
    </ligand>
</feature>
<dbReference type="KEGG" id="pami:JCM7686_1279"/>
<protein>
    <recommendedName>
        <fullName evidence="5">Chemotaxis protein methyltransferase</fullName>
        <ecNumber evidence="5">2.1.1.80</ecNumber>
    </recommendedName>
</protein>
<keyword evidence="4 5" id="KW-0949">S-adenosyl-L-methionine</keyword>
<name>S5XY52_PARAH</name>
<dbReference type="SUPFAM" id="SSF47757">
    <property type="entry name" value="Chemotaxis receptor methyltransferase CheR, N-terminal domain"/>
    <property type="match status" value="1"/>
</dbReference>
<evidence type="ECO:0000256" key="4">
    <source>
        <dbReference type="ARBA" id="ARBA00022691"/>
    </source>
</evidence>
<keyword evidence="9" id="KW-1185">Reference proteome</keyword>
<sequence length="268" mass="30538">MEATAEKLAYRRISEIIKEASGISLGESKIDLIKSRLLKRMLHHSCENIDSYLSILEGNKANQEIPHLISAITTNYTNFFREEHHFKILREQILAPIARSGNPLNIWSAGCSSGQEPISIAIECLNTLPDSATRIKITASDIDTDILNRAKLGTFHESETGNLNANLLKKHFSSTPPHYTVNHNISRMIEYRQKNLLLDFRDLPEFEVIFCRNVLIYFTPEDQVNIWQKLINKTALGGWLFVGHSERIPDTLRGKITPQGHTSYQRTQ</sequence>